<dbReference type="Pfam" id="PF06835">
    <property type="entry name" value="LptC"/>
    <property type="match status" value="1"/>
</dbReference>
<keyword evidence="5 6" id="KW-0472">Membrane</keyword>
<dbReference type="PANTHER" id="PTHR37481:SF1">
    <property type="entry name" value="LIPOPOLYSACCHARIDE EXPORT SYSTEM PROTEIN LPTC"/>
    <property type="match status" value="1"/>
</dbReference>
<keyword evidence="1 6" id="KW-1003">Cell membrane</keyword>
<dbReference type="EMBL" id="JABEVQ010000003">
    <property type="protein sequence ID" value="NWN91327.1"/>
    <property type="molecule type" value="Genomic_DNA"/>
</dbReference>
<evidence type="ECO:0000256" key="1">
    <source>
        <dbReference type="ARBA" id="ARBA00022475"/>
    </source>
</evidence>
<keyword evidence="9" id="KW-1185">Reference proteome</keyword>
<organism evidence="8 9">
    <name type="scientific">Marinobacter adhaerens</name>
    <dbReference type="NCBI Taxonomy" id="1033846"/>
    <lineage>
        <taxon>Bacteria</taxon>
        <taxon>Pseudomonadati</taxon>
        <taxon>Pseudomonadota</taxon>
        <taxon>Gammaproteobacteria</taxon>
        <taxon>Pseudomonadales</taxon>
        <taxon>Marinobacteraceae</taxon>
        <taxon>Marinobacter</taxon>
    </lineage>
</organism>
<evidence type="ECO:0000256" key="2">
    <source>
        <dbReference type="ARBA" id="ARBA00022519"/>
    </source>
</evidence>
<proteinExistence type="inferred from homology"/>
<evidence type="ECO:0000256" key="5">
    <source>
        <dbReference type="ARBA" id="ARBA00023136"/>
    </source>
</evidence>
<dbReference type="Proteomes" id="UP000536442">
    <property type="component" value="Unassembled WGS sequence"/>
</dbReference>
<feature type="region of interest" description="Disordered" evidence="7">
    <location>
        <begin position="42"/>
        <end position="61"/>
    </location>
</feature>
<evidence type="ECO:0000256" key="4">
    <source>
        <dbReference type="ARBA" id="ARBA00022989"/>
    </source>
</evidence>
<comment type="function">
    <text evidence="6">Involved in the assembly of lipopolysaccharide (LPS). Required for the translocation of LPS from the inner membrane to the outer membrane. Facilitates the transfer of LPS from the inner membrane to the periplasmic protein LptA. Could be a docking site for LptA.</text>
</comment>
<dbReference type="Gene3D" id="2.60.450.10">
    <property type="entry name" value="Lipopolysaccharide (LPS) transport protein A like domain"/>
    <property type="match status" value="1"/>
</dbReference>
<comment type="subunit">
    <text evidence="6">Component of the lipopolysaccharide transport and assembly complex. Interacts with LptA and the LptBFG transporter complex.</text>
</comment>
<comment type="subcellular location">
    <subcellularLocation>
        <location evidence="6">Cell inner membrane</location>
        <topology evidence="6">Single-pass membrane protein</topology>
    </subcellularLocation>
</comment>
<dbReference type="NCBIfam" id="TIGR04409">
    <property type="entry name" value="LptC_YrbK"/>
    <property type="match status" value="1"/>
</dbReference>
<reference evidence="8 9" key="1">
    <citation type="submission" date="2020-03" db="EMBL/GenBank/DDBJ databases">
        <title>Metagenomic, metatranscriptomic, and metabolomic analyses revealed the key microbes and metabolic features during the fermentation of ganjang, Korean traditional soy sauce.</title>
        <authorList>
            <person name="Chun B.H."/>
            <person name="Jeon C.O."/>
        </authorList>
    </citation>
    <scope>NUCLEOTIDE SEQUENCE [LARGE SCALE GENOMIC DNA]</scope>
    <source>
        <strain evidence="8 9">KG14</strain>
    </source>
</reference>
<dbReference type="InterPro" id="IPR010664">
    <property type="entry name" value="LipoPS_assembly_LptC-rel"/>
</dbReference>
<dbReference type="GO" id="GO:0005886">
    <property type="term" value="C:plasma membrane"/>
    <property type="evidence" value="ECO:0007669"/>
    <property type="project" value="UniProtKB-SubCell"/>
</dbReference>
<dbReference type="GO" id="GO:0030288">
    <property type="term" value="C:outer membrane-bounded periplasmic space"/>
    <property type="evidence" value="ECO:0007669"/>
    <property type="project" value="TreeGrafter"/>
</dbReference>
<keyword evidence="4 6" id="KW-1133">Transmembrane helix</keyword>
<dbReference type="GO" id="GO:0017089">
    <property type="term" value="F:glycolipid transfer activity"/>
    <property type="evidence" value="ECO:0007669"/>
    <property type="project" value="TreeGrafter"/>
</dbReference>
<dbReference type="AlphaFoldDB" id="A0A851HQU4"/>
<evidence type="ECO:0000313" key="9">
    <source>
        <dbReference type="Proteomes" id="UP000536442"/>
    </source>
</evidence>
<name>A0A851HQU4_9GAMM</name>
<dbReference type="InterPro" id="IPR026265">
    <property type="entry name" value="LptC"/>
</dbReference>
<evidence type="ECO:0000256" key="3">
    <source>
        <dbReference type="ARBA" id="ARBA00022692"/>
    </source>
</evidence>
<evidence type="ECO:0000313" key="8">
    <source>
        <dbReference type="EMBL" id="NWN91327.1"/>
    </source>
</evidence>
<protein>
    <recommendedName>
        <fullName evidence="6">Lipopolysaccharide export system protein LptC</fullName>
    </recommendedName>
</protein>
<dbReference type="HAMAP" id="MF_01915">
    <property type="entry name" value="LPS_assembly_LptC"/>
    <property type="match status" value="1"/>
</dbReference>
<dbReference type="PANTHER" id="PTHR37481">
    <property type="entry name" value="LIPOPOLYSACCHARIDE EXPORT SYSTEM PROTEIN LPTC"/>
    <property type="match status" value="1"/>
</dbReference>
<dbReference type="GO" id="GO:0043165">
    <property type="term" value="P:Gram-negative-bacterium-type cell outer membrane assembly"/>
    <property type="evidence" value="ECO:0007669"/>
    <property type="project" value="UniProtKB-UniRule"/>
</dbReference>
<evidence type="ECO:0000256" key="7">
    <source>
        <dbReference type="SAM" id="MobiDB-lite"/>
    </source>
</evidence>
<sequence length="207" mass="22787">MAESTQDSLLSRLALAERPGLRMLALAVTIAAAAFLLWRGNEPPPPSSSSDARQLRGDAEPDGFVVNGRYTSYDENGQRKVVFSSPRIEQFEEGGLAIMTSPSAKLSGQTEDEPWIVNADKGHLRQSDDLLYLMGNVRVERMIGEREATLTTESLTLDNQQGTAFTDDPVTITDNLGVTRAIGMKAWIDERILELNSQVEGRYETVN</sequence>
<evidence type="ECO:0000256" key="6">
    <source>
        <dbReference type="HAMAP-Rule" id="MF_01915"/>
    </source>
</evidence>
<comment type="similarity">
    <text evidence="6">Belongs to the LptC family.</text>
</comment>
<dbReference type="InterPro" id="IPR052363">
    <property type="entry name" value="LPS_export_LptC"/>
</dbReference>
<keyword evidence="2 6" id="KW-0997">Cell inner membrane</keyword>
<keyword evidence="3 6" id="KW-0812">Transmembrane</keyword>
<gene>
    <name evidence="6 8" type="primary">lptC</name>
    <name evidence="8" type="ORF">HLV39_07445</name>
</gene>
<feature type="transmembrane region" description="Helical" evidence="6">
    <location>
        <begin position="21"/>
        <end position="38"/>
    </location>
</feature>
<comment type="caution">
    <text evidence="8">The sequence shown here is derived from an EMBL/GenBank/DDBJ whole genome shotgun (WGS) entry which is preliminary data.</text>
</comment>
<dbReference type="GO" id="GO:0015221">
    <property type="term" value="F:lipopolysaccharide transmembrane transporter activity"/>
    <property type="evidence" value="ECO:0007669"/>
    <property type="project" value="InterPro"/>
</dbReference>
<accession>A0A851HQU4</accession>